<keyword evidence="2" id="KW-1185">Reference proteome</keyword>
<dbReference type="KEGG" id="fuv:JR347_06535"/>
<dbReference type="AlphaFoldDB" id="A0A974WKA7"/>
<evidence type="ECO:0000313" key="2">
    <source>
        <dbReference type="Proteomes" id="UP000662783"/>
    </source>
</evidence>
<dbReference type="RefSeq" id="WP_205723246.1">
    <property type="nucleotide sequence ID" value="NZ_CP070608.1"/>
</dbReference>
<organism evidence="1 2">
    <name type="scientific">Fulvivirga lutea</name>
    <dbReference type="NCBI Taxonomy" id="2810512"/>
    <lineage>
        <taxon>Bacteria</taxon>
        <taxon>Pseudomonadati</taxon>
        <taxon>Bacteroidota</taxon>
        <taxon>Cytophagia</taxon>
        <taxon>Cytophagales</taxon>
        <taxon>Fulvivirgaceae</taxon>
        <taxon>Fulvivirga</taxon>
    </lineage>
</organism>
<accession>A0A974WKA7</accession>
<proteinExistence type="predicted"/>
<gene>
    <name evidence="1" type="ORF">JR347_06535</name>
</gene>
<dbReference type="Pfam" id="PF12669">
    <property type="entry name" value="FeoB_associated"/>
    <property type="match status" value="1"/>
</dbReference>
<dbReference type="EMBL" id="CP070608">
    <property type="protein sequence ID" value="QSE98732.1"/>
    <property type="molecule type" value="Genomic_DNA"/>
</dbReference>
<protein>
    <submittedName>
        <fullName evidence="1">FeoB-associated Cys-rich membrane protein</fullName>
    </submittedName>
</protein>
<reference evidence="1" key="1">
    <citation type="submission" date="2021-02" db="EMBL/GenBank/DDBJ databases">
        <title>Fulvivirga sp. S481 isolated from sea water.</title>
        <authorList>
            <person name="Bae S.S."/>
            <person name="Baek K."/>
        </authorList>
    </citation>
    <scope>NUCLEOTIDE SEQUENCE</scope>
    <source>
        <strain evidence="1">S481</strain>
    </source>
</reference>
<name>A0A974WKA7_9BACT</name>
<sequence>MIEGVIIGLLFVGAIAYVGRGVYKTYKSEDSGCSKNCDC</sequence>
<dbReference type="Proteomes" id="UP000662783">
    <property type="component" value="Chromosome"/>
</dbReference>
<evidence type="ECO:0000313" key="1">
    <source>
        <dbReference type="EMBL" id="QSE98732.1"/>
    </source>
</evidence>